<feature type="domain" description="PA14" evidence="2">
    <location>
        <begin position="1784"/>
        <end position="1938"/>
    </location>
</feature>
<evidence type="ECO:0000313" key="3">
    <source>
        <dbReference type="EMBL" id="GLS25512.1"/>
    </source>
</evidence>
<dbReference type="InterPro" id="IPR029865">
    <property type="entry name" value="KIAA0319-like"/>
</dbReference>
<proteinExistence type="predicted"/>
<dbReference type="SUPFAM" id="SSF49299">
    <property type="entry name" value="PKD domain"/>
    <property type="match status" value="9"/>
</dbReference>
<sequence length="1938" mass="206691">MLVQSKINIDTPFTKINHGFVMNKLTRDLRLLIAGIVLPIALISCSGGSDSSSSNSETVTSGETDTETISSTDANNVGTTPLTEDTSIAYIERDVATYAQQKSELFNRSLSNAEQTPLNLSSPYEYFPGASLLVRSGLGVGGVESDILANYFGDSDYDVKDLNVSPDGMWLLFAARGNANHPTDSSWNIFMYSFEDETLKRVISDNDFANAGQDTNPTMTLDGRIVFSSDRDWGDPERPRRHLDLIGTSCEKIDPPENPSLLHSMSQSGRDLVQLTYGRHNHDIKTTTLKDGRIAFVRWEKSYSALENCTVSASRATSDLLTSNTLPSGFDRAPDWSSDTLCQYAISTEDGAIAVANHYKILTLNERTRKLEQLYNTVTNAASDEAFVSVDKLFQSESGNLFGVLSHQYSGAAGGAMVNFEQVNSTGQNTLFSEASIQSLSSRSVDLYPSQQSQAGWFSAMWPYRDGSGRLLMSWSQCIINNNGVSGFCDGASTEGELDIQYGLWVYDAEKDTRSSIVAARDNAVFTDVAIAQPHFSEDLTMTPFNGDFVDNDDATRIVCDFDNKPPVAVAGADLTIELNHLVSLDGSASSDPDGDALNFQWAITSAPEGSTDALINANMAVAEFTPTVLGEYEVQLVVDDGELSSEPDSLTITVVYTNNTPVANAGPDQRVMLGAAVTLSGVASSDADNDPLSYAWRVIAQPSGSAVELVNDTDDSPQFTATHQGNYIIELIVNDGVVASAPDTVNVEVYVQTPPPSPENNKPVSNAGADQRVSVGDNVRLMGSGSDSDGDSLTYRWSFVSVPAGSSSGLLNGTSATPSFTADVAGSYVVQLIVNDGQIDSDPDTVTIVASERNVAPVVDAGADQTVVVGSRVNLSGTATDADGDTLTYQWVFLSQPTVDVLENTTTLTPSFVASEAGEYLVQLVANDGELSSNPDTVRIIVLDGNAPPVANAGTDMSISVDVATSGIALDGSRSIDPDGDPLTYAWTLSGAPVEHDGVLTNIDRVNPRFAATTAGVYTFQLIVNDGEQNSAPDVVQITVADTPVDPRAPVANAGSDRSANIDEVITLNGAASYRFEGDQQVSDGLSYRWLVIDPAGADVTLVSANTVSPTFAAHKEGTYVVQLIVNDGALDSTPDTVAVSVASHEKNQKPIANAGVDRTFTPTDSAAGLTLNGSGSTDPDGDELSYQWRVVSSPSGSALTLAGADQVNPVLTTSTLGVYVIELVVNDGSLASDPDTVQVTVSDDVSEKPPVADAGEDIAGAINEEQVLDGTRSFRYVAGEAVFDGLSYSWTLVNSPIDSEVSFTDVNSANPTFSANLVGEYSFSLVVNDGVLSSDVDTVIVTLTDGANTAPVANAGPDQLYKLNQPVVLDGSGSTDADGDPLTYQWRVISPAGTSLTLSDETAVAPTVTPVDADTYVLELIVSDGQAQSAPDFVTLTFDNVKPVADAGPDQHSYLGDIVELDGSGSSDADGDSLTYLWTVLSAPAGSTSIIVNDTDVRPTFELDVKGNYVLQLVVNDGFQDSDPDIVQLCVETNTIPVADAGPDQCLTALGDVLLDGTNSSDADGDSLTYQWSIISQPEGSLASLLDDSVVQPTFFADVHGEYVVQLIVNDGTVDSIADTVLISSKNLRPVADAGTDIYLSLEDTVTLDGSGSYDPADEVITYRWDFVSKPAGSSATLADSTTVNPEFFTDVEGVYVVQLVVNDGTFDSEADTVVIEYKPDTPACTQPTATSLSIPVTIRDFTPSHPDFEYNIGIETGIVKNRLGADGLPVYARNTGGTTTTNGKNWFDKWYRDVEKFNINIPKTLTMNRQEGSTIWSFADYDFFPINNEGWGNYKDDINYHFTLETHLQFDYNGGEVFTFAGDDDLWLFIDGHLVIDIGGIHGSIEKSVDIDQVAGDLGLEIGKTYSFDLFFAERRYRHSTFTFQTNMNLECVAP</sequence>
<comment type="caution">
    <text evidence="3">The sequence shown here is derived from an EMBL/GenBank/DDBJ whole genome shotgun (WGS) entry which is preliminary data.</text>
</comment>
<dbReference type="InterPro" id="IPR011874">
    <property type="entry name" value="Fibro_Slime"/>
</dbReference>
<dbReference type="SUPFAM" id="SSF69322">
    <property type="entry name" value="Tricorn protease domain 2"/>
    <property type="match status" value="1"/>
</dbReference>
<organism evidence="3 4">
    <name type="scientific">Marinibactrum halimedae</name>
    <dbReference type="NCBI Taxonomy" id="1444977"/>
    <lineage>
        <taxon>Bacteria</taxon>
        <taxon>Pseudomonadati</taxon>
        <taxon>Pseudomonadota</taxon>
        <taxon>Gammaproteobacteria</taxon>
        <taxon>Cellvibrionales</taxon>
        <taxon>Cellvibrionaceae</taxon>
        <taxon>Marinibactrum</taxon>
    </lineage>
</organism>
<feature type="compositionally biased region" description="Polar residues" evidence="1">
    <location>
        <begin position="67"/>
        <end position="80"/>
    </location>
</feature>
<gene>
    <name evidence="3" type="ORF">GCM10007877_12260</name>
</gene>
<feature type="region of interest" description="Disordered" evidence="1">
    <location>
        <begin position="46"/>
        <end position="80"/>
    </location>
</feature>
<dbReference type="EMBL" id="BSPD01000030">
    <property type="protein sequence ID" value="GLS25512.1"/>
    <property type="molecule type" value="Genomic_DNA"/>
</dbReference>
<protein>
    <recommendedName>
        <fullName evidence="2">PA14 domain-containing protein</fullName>
    </recommendedName>
</protein>
<feature type="compositionally biased region" description="Low complexity" evidence="1">
    <location>
        <begin position="46"/>
        <end position="63"/>
    </location>
</feature>
<reference evidence="3 4" key="1">
    <citation type="journal article" date="2014" name="Int. J. Syst. Evol. Microbiol.">
        <title>Complete genome sequence of Corynebacterium casei LMG S-19264T (=DSM 44701T), isolated from a smear-ripened cheese.</title>
        <authorList>
            <consortium name="US DOE Joint Genome Institute (JGI-PGF)"/>
            <person name="Walter F."/>
            <person name="Albersmeier A."/>
            <person name="Kalinowski J."/>
            <person name="Ruckert C."/>
        </authorList>
    </citation>
    <scope>NUCLEOTIDE SEQUENCE [LARGE SCALE GENOMIC DNA]</scope>
    <source>
        <strain evidence="3 4">NBRC 110095</strain>
    </source>
</reference>
<accession>A0AA37TA40</accession>
<dbReference type="InterPro" id="IPR035986">
    <property type="entry name" value="PKD_dom_sf"/>
</dbReference>
<dbReference type="InterPro" id="IPR037524">
    <property type="entry name" value="PA14/GLEYA"/>
</dbReference>
<dbReference type="PANTHER" id="PTHR46182:SF2">
    <property type="entry name" value="FI19480P1"/>
    <property type="match status" value="1"/>
</dbReference>
<evidence type="ECO:0000313" key="4">
    <source>
        <dbReference type="Proteomes" id="UP001156870"/>
    </source>
</evidence>
<dbReference type="GO" id="GO:0031410">
    <property type="term" value="C:cytoplasmic vesicle"/>
    <property type="evidence" value="ECO:0007669"/>
    <property type="project" value="TreeGrafter"/>
</dbReference>
<dbReference type="GO" id="GO:0016020">
    <property type="term" value="C:membrane"/>
    <property type="evidence" value="ECO:0007669"/>
    <property type="project" value="TreeGrafter"/>
</dbReference>
<dbReference type="PROSITE" id="PS51820">
    <property type="entry name" value="PA14"/>
    <property type="match status" value="1"/>
</dbReference>
<dbReference type="Pfam" id="PF22352">
    <property type="entry name" value="K319L-like_PKD"/>
    <property type="match status" value="12"/>
</dbReference>
<evidence type="ECO:0000256" key="1">
    <source>
        <dbReference type="SAM" id="MobiDB-lite"/>
    </source>
</evidence>
<dbReference type="InterPro" id="IPR013783">
    <property type="entry name" value="Ig-like_fold"/>
</dbReference>
<dbReference type="Gene3D" id="2.60.40.10">
    <property type="entry name" value="Immunoglobulins"/>
    <property type="match status" value="12"/>
</dbReference>
<dbReference type="PANTHER" id="PTHR46182">
    <property type="entry name" value="FI19480P1"/>
    <property type="match status" value="1"/>
</dbReference>
<dbReference type="InterPro" id="IPR022409">
    <property type="entry name" value="PKD/Chitinase_dom"/>
</dbReference>
<evidence type="ECO:0000259" key="2">
    <source>
        <dbReference type="PROSITE" id="PS51820"/>
    </source>
</evidence>
<dbReference type="CDD" id="cd00146">
    <property type="entry name" value="PKD"/>
    <property type="match status" value="2"/>
</dbReference>
<keyword evidence="4" id="KW-1185">Reference proteome</keyword>
<name>A0AA37TA40_9GAMM</name>
<dbReference type="NCBIfam" id="TIGR02148">
    <property type="entry name" value="Fibro_Slime"/>
    <property type="match status" value="1"/>
</dbReference>
<dbReference type="Proteomes" id="UP001156870">
    <property type="component" value="Unassembled WGS sequence"/>
</dbReference>
<dbReference type="SMART" id="SM00089">
    <property type="entry name" value="PKD"/>
    <property type="match status" value="10"/>
</dbReference>